<dbReference type="Gene3D" id="3.30.1360.20">
    <property type="entry name" value="Transcriptional coactivator/pterin dehydratase"/>
    <property type="match status" value="1"/>
</dbReference>
<comment type="similarity">
    <text evidence="2">Belongs to the pterin-4-alpha-carbinolamine dehydratase family.</text>
</comment>
<gene>
    <name evidence="5" type="ORF">METZ01_LOCUS486719</name>
</gene>
<evidence type="ECO:0000256" key="3">
    <source>
        <dbReference type="ARBA" id="ARBA00013252"/>
    </source>
</evidence>
<evidence type="ECO:0000256" key="4">
    <source>
        <dbReference type="ARBA" id="ARBA00023239"/>
    </source>
</evidence>
<dbReference type="AlphaFoldDB" id="A0A383CPX5"/>
<dbReference type="GO" id="GO:0006729">
    <property type="term" value="P:tetrahydrobiopterin biosynthetic process"/>
    <property type="evidence" value="ECO:0007669"/>
    <property type="project" value="InterPro"/>
</dbReference>
<dbReference type="EMBL" id="UINC01210418">
    <property type="protein sequence ID" value="SVE33865.1"/>
    <property type="molecule type" value="Genomic_DNA"/>
</dbReference>
<dbReference type="InterPro" id="IPR036428">
    <property type="entry name" value="PCD_sf"/>
</dbReference>
<reference evidence="5" key="1">
    <citation type="submission" date="2018-05" db="EMBL/GenBank/DDBJ databases">
        <authorList>
            <person name="Lanie J.A."/>
            <person name="Ng W.-L."/>
            <person name="Kazmierczak K.M."/>
            <person name="Andrzejewski T.M."/>
            <person name="Davidsen T.M."/>
            <person name="Wayne K.J."/>
            <person name="Tettelin H."/>
            <person name="Glass J.I."/>
            <person name="Rusch D."/>
            <person name="Podicherti R."/>
            <person name="Tsui H.-C.T."/>
            <person name="Winkler M.E."/>
        </authorList>
    </citation>
    <scope>NUCLEOTIDE SEQUENCE</scope>
</reference>
<sequence length="114" mass="12714">IVSIEPCSLAAKECKPCQGGVPPLAGEELQKLHDELGNDWQVIDAHHLEKEYSFKNFAEALEFTNKVGALAEEIFHHPDIHLAWGKVRITIWTHKIDGLNEADFIFAAKADALL</sequence>
<dbReference type="PANTHER" id="PTHR12599">
    <property type="entry name" value="PTERIN-4-ALPHA-CARBINOLAMINE DEHYDRATASE"/>
    <property type="match status" value="1"/>
</dbReference>
<dbReference type="CDD" id="cd00913">
    <property type="entry name" value="PCD_DCoH_subfamily_a"/>
    <property type="match status" value="1"/>
</dbReference>
<dbReference type="Pfam" id="PF01329">
    <property type="entry name" value="Pterin_4a"/>
    <property type="match status" value="1"/>
</dbReference>
<evidence type="ECO:0000256" key="1">
    <source>
        <dbReference type="ARBA" id="ARBA00001554"/>
    </source>
</evidence>
<keyword evidence="4" id="KW-0456">Lyase</keyword>
<dbReference type="SUPFAM" id="SSF55248">
    <property type="entry name" value="PCD-like"/>
    <property type="match status" value="1"/>
</dbReference>
<name>A0A383CPX5_9ZZZZ</name>
<dbReference type="EC" id="4.2.1.96" evidence="3"/>
<dbReference type="GO" id="GO:0008124">
    <property type="term" value="F:4-alpha-hydroxytetrahydrobiopterin dehydratase activity"/>
    <property type="evidence" value="ECO:0007669"/>
    <property type="project" value="UniProtKB-EC"/>
</dbReference>
<evidence type="ECO:0000256" key="2">
    <source>
        <dbReference type="ARBA" id="ARBA00006472"/>
    </source>
</evidence>
<feature type="non-terminal residue" evidence="5">
    <location>
        <position position="1"/>
    </location>
</feature>
<proteinExistence type="inferred from homology"/>
<dbReference type="PANTHER" id="PTHR12599:SF0">
    <property type="entry name" value="PTERIN-4-ALPHA-CARBINOLAMINE DEHYDRATASE"/>
    <property type="match status" value="1"/>
</dbReference>
<organism evidence="5">
    <name type="scientific">marine metagenome</name>
    <dbReference type="NCBI Taxonomy" id="408172"/>
    <lineage>
        <taxon>unclassified sequences</taxon>
        <taxon>metagenomes</taxon>
        <taxon>ecological metagenomes</taxon>
    </lineage>
</organism>
<protein>
    <recommendedName>
        <fullName evidence="3">4a-hydroxytetrahydrobiopterin dehydratase</fullName>
        <ecNumber evidence="3">4.2.1.96</ecNumber>
    </recommendedName>
</protein>
<evidence type="ECO:0000313" key="5">
    <source>
        <dbReference type="EMBL" id="SVE33865.1"/>
    </source>
</evidence>
<dbReference type="HAMAP" id="MF_00434">
    <property type="entry name" value="Pterin_4_alpha"/>
    <property type="match status" value="1"/>
</dbReference>
<accession>A0A383CPX5</accession>
<comment type="catalytic activity">
    <reaction evidence="1">
        <text>(4aS,6R)-4a-hydroxy-L-erythro-5,6,7,8-tetrahydrobiopterin = (6R)-L-erythro-6,7-dihydrobiopterin + H2O</text>
        <dbReference type="Rhea" id="RHEA:11920"/>
        <dbReference type="ChEBI" id="CHEBI:15377"/>
        <dbReference type="ChEBI" id="CHEBI:15642"/>
        <dbReference type="ChEBI" id="CHEBI:43120"/>
        <dbReference type="EC" id="4.2.1.96"/>
    </reaction>
</comment>
<dbReference type="InterPro" id="IPR001533">
    <property type="entry name" value="Pterin_deHydtase"/>
</dbReference>